<accession>A0A844AQL9</accession>
<dbReference type="AlphaFoldDB" id="A0A844AQL9"/>
<evidence type="ECO:0008006" key="4">
    <source>
        <dbReference type="Google" id="ProtNLM"/>
    </source>
</evidence>
<gene>
    <name evidence="2" type="ORF">GHT07_04255</name>
</gene>
<protein>
    <recommendedName>
        <fullName evidence="4">Transferrin-binding protein B C-lobe/N-lobe beta barrel domain-containing protein</fullName>
    </recommendedName>
</protein>
<feature type="signal peptide" evidence="1">
    <location>
        <begin position="1"/>
        <end position="19"/>
    </location>
</feature>
<evidence type="ECO:0000313" key="3">
    <source>
        <dbReference type="Proteomes" id="UP000487350"/>
    </source>
</evidence>
<name>A0A844AQL9_9BURK</name>
<reference evidence="2 3" key="1">
    <citation type="submission" date="2019-11" db="EMBL/GenBank/DDBJ databases">
        <title>Caenimonas koreensis gen. nov., sp. nov., isolated from activated sludge.</title>
        <authorList>
            <person name="Seung H.R."/>
        </authorList>
    </citation>
    <scope>NUCLEOTIDE SEQUENCE [LARGE SCALE GENOMIC DNA]</scope>
    <source>
        <strain evidence="2 3">EMB320</strain>
    </source>
</reference>
<dbReference type="RefSeq" id="WP_153583815.1">
    <property type="nucleotide sequence ID" value="NZ_WJBU01000003.1"/>
</dbReference>
<keyword evidence="3" id="KW-1185">Reference proteome</keyword>
<dbReference type="Proteomes" id="UP000487350">
    <property type="component" value="Unassembled WGS sequence"/>
</dbReference>
<keyword evidence="1" id="KW-0732">Signal</keyword>
<dbReference type="OrthoDB" id="8544055at2"/>
<evidence type="ECO:0000256" key="1">
    <source>
        <dbReference type="SAM" id="SignalP"/>
    </source>
</evidence>
<evidence type="ECO:0000313" key="2">
    <source>
        <dbReference type="EMBL" id="MRD46475.1"/>
    </source>
</evidence>
<proteinExistence type="predicted"/>
<sequence>MTFQIAAGWLIRGSRRVGAAVVAAALLVSCGGGEPQPAPTPTPQATISTLRAKAKVLAQSASTASLAEQLFDLAETAYPGIFSTHESTHAFYGFYYRYYPATGVYLGVVYDAGYGFELNGVYATGGIFGGGFTYGGPLTNFVSAPPPVPPMQVGTLPFSLVYAATSFGIDSRSTPATYASDNTLSAYNFSVSESPQIGTLTNVETEGTQTVQIGRWTNGTFAGRFYSLVDSTHSLSLNANQGFHYAITTVPEKLPCSGSKTYTLAAATHPTFDDGSVAPGTLDQITATVTFNGASAPTVAVSGSLTIDGAARTFSGTEANTFNNTFAITAMTSQTAGISGGQLRGAFGGADAAQLGVVVSGLRANSSPFTKQVYVAARLAQTQSTSVACN</sequence>
<feature type="chain" id="PRO_5032575042" description="Transferrin-binding protein B C-lobe/N-lobe beta barrel domain-containing protein" evidence="1">
    <location>
        <begin position="20"/>
        <end position="390"/>
    </location>
</feature>
<comment type="caution">
    <text evidence="2">The sequence shown here is derived from an EMBL/GenBank/DDBJ whole genome shotgun (WGS) entry which is preliminary data.</text>
</comment>
<dbReference type="EMBL" id="WJBU01000003">
    <property type="protein sequence ID" value="MRD46475.1"/>
    <property type="molecule type" value="Genomic_DNA"/>
</dbReference>
<organism evidence="2 3">
    <name type="scientific">Caenimonas koreensis DSM 17982</name>
    <dbReference type="NCBI Taxonomy" id="1121255"/>
    <lineage>
        <taxon>Bacteria</taxon>
        <taxon>Pseudomonadati</taxon>
        <taxon>Pseudomonadota</taxon>
        <taxon>Betaproteobacteria</taxon>
        <taxon>Burkholderiales</taxon>
        <taxon>Comamonadaceae</taxon>
        <taxon>Caenimonas</taxon>
    </lineage>
</organism>